<evidence type="ECO:0000256" key="4">
    <source>
        <dbReference type="ARBA" id="ARBA00022964"/>
    </source>
</evidence>
<feature type="binding site" evidence="7">
    <location>
        <position position="151"/>
    </location>
    <ligand>
        <name>Fe cation</name>
        <dbReference type="ChEBI" id="CHEBI:24875"/>
    </ligand>
</feature>
<dbReference type="GO" id="GO:0005506">
    <property type="term" value="F:iron ion binding"/>
    <property type="evidence" value="ECO:0007669"/>
    <property type="project" value="UniProtKB-UniRule"/>
</dbReference>
<dbReference type="InterPro" id="IPR023550">
    <property type="entry name" value="PKHD_hydroxylase"/>
</dbReference>
<dbReference type="Gene3D" id="2.60.120.620">
    <property type="entry name" value="q2cbj1_9rhob like domain"/>
    <property type="match status" value="1"/>
</dbReference>
<comment type="cofactor">
    <cofactor evidence="1 7">
        <name>L-ascorbate</name>
        <dbReference type="ChEBI" id="CHEBI:38290"/>
    </cofactor>
</comment>
<dbReference type="InterPro" id="IPR044862">
    <property type="entry name" value="Pro_4_hyd_alph_FE2OG_OXY"/>
</dbReference>
<comment type="cofactor">
    <cofactor evidence="7">
        <name>Fe(2+)</name>
        <dbReference type="ChEBI" id="CHEBI:29033"/>
    </cofactor>
    <text evidence="7">Binds 1 Fe(2+) ion per subunit.</text>
</comment>
<feature type="binding site" evidence="7">
    <location>
        <position position="96"/>
    </location>
    <ligand>
        <name>Fe cation</name>
        <dbReference type="ChEBI" id="CHEBI:24875"/>
    </ligand>
</feature>
<dbReference type="PANTHER" id="PTHR41536:SF1">
    <property type="entry name" value="PKHD-TYPE HYDROXYLASE YBIX"/>
    <property type="match status" value="1"/>
</dbReference>
<organism evidence="9 10">
    <name type="scientific">Chromatocurvus halotolerans</name>
    <dbReference type="NCBI Taxonomy" id="1132028"/>
    <lineage>
        <taxon>Bacteria</taxon>
        <taxon>Pseudomonadati</taxon>
        <taxon>Pseudomonadota</taxon>
        <taxon>Gammaproteobacteria</taxon>
        <taxon>Cellvibrionales</taxon>
        <taxon>Halieaceae</taxon>
        <taxon>Chromatocurvus</taxon>
    </lineage>
</organism>
<gene>
    <name evidence="9" type="ORF">EV688_101350</name>
</gene>
<evidence type="ECO:0000256" key="5">
    <source>
        <dbReference type="ARBA" id="ARBA00023002"/>
    </source>
</evidence>
<dbReference type="RefSeq" id="WP_205686579.1">
    <property type="nucleotide sequence ID" value="NZ_QQSW01000006.1"/>
</dbReference>
<dbReference type="GO" id="GO:0006974">
    <property type="term" value="P:DNA damage response"/>
    <property type="evidence" value="ECO:0007669"/>
    <property type="project" value="TreeGrafter"/>
</dbReference>
<keyword evidence="5 7" id="KW-0560">Oxidoreductase</keyword>
<comment type="caution">
    <text evidence="9">The sequence shown here is derived from an EMBL/GenBank/DDBJ whole genome shotgun (WGS) entry which is preliminary data.</text>
</comment>
<dbReference type="Gene3D" id="4.10.860.20">
    <property type="entry name" value="Rabenosyn, Rab binding domain"/>
    <property type="match status" value="1"/>
</dbReference>
<reference evidence="9 10" key="1">
    <citation type="submission" date="2019-03" db="EMBL/GenBank/DDBJ databases">
        <title>Genomic Encyclopedia of Type Strains, Phase IV (KMG-IV): sequencing the most valuable type-strain genomes for metagenomic binning, comparative biology and taxonomic classification.</title>
        <authorList>
            <person name="Goeker M."/>
        </authorList>
    </citation>
    <scope>NUCLEOTIDE SEQUENCE [LARGE SCALE GENOMIC DNA]</scope>
    <source>
        <strain evidence="9 10">DSM 23344</strain>
    </source>
</reference>
<dbReference type="Pfam" id="PF13640">
    <property type="entry name" value="2OG-FeII_Oxy_3"/>
    <property type="match status" value="1"/>
</dbReference>
<keyword evidence="4 7" id="KW-0223">Dioxygenase</keyword>
<dbReference type="EMBL" id="SLWX01000001">
    <property type="protein sequence ID" value="TCO78533.1"/>
    <property type="molecule type" value="Genomic_DNA"/>
</dbReference>
<dbReference type="NCBIfam" id="NF003974">
    <property type="entry name" value="PRK05467.1-3"/>
    <property type="match status" value="1"/>
</dbReference>
<dbReference type="PROSITE" id="PS51471">
    <property type="entry name" value="FE2OG_OXY"/>
    <property type="match status" value="1"/>
</dbReference>
<feature type="binding site" evidence="7">
    <location>
        <position position="161"/>
    </location>
    <ligand>
        <name>2-oxoglutarate</name>
        <dbReference type="ChEBI" id="CHEBI:16810"/>
    </ligand>
</feature>
<feature type="domain" description="Fe2OG dioxygenase" evidence="8">
    <location>
        <begin position="76"/>
        <end position="170"/>
    </location>
</feature>
<sequence>MILHLSQVLTSADLMAVLDAVGNARFTDGRATAGRAAAAVKQNEQGTGPAVDGALALVERRLMANDLFRDAARPSGFARLLLSRYATGMHYGSHVDAPLMAGRRADISFTLFLSAPDDYRGGELVIEDTSGERAWKLEAGDMLLYPSTYLHRVNTVKEGERLAIVGWVTSNVRSAQHRELLFELGAAMHEEFGSRGKTTLYDRLSWIHNNLLREWMV</sequence>
<dbReference type="InterPro" id="IPR006620">
    <property type="entry name" value="Pro_4_hyd_alph"/>
</dbReference>
<evidence type="ECO:0000256" key="3">
    <source>
        <dbReference type="ARBA" id="ARBA00022896"/>
    </source>
</evidence>
<dbReference type="InterPro" id="IPR005123">
    <property type="entry name" value="Oxoglu/Fe-dep_dioxygenase_dom"/>
</dbReference>
<feature type="binding site" evidence="7">
    <location>
        <position position="94"/>
    </location>
    <ligand>
        <name>Fe cation</name>
        <dbReference type="ChEBI" id="CHEBI:24875"/>
    </ligand>
</feature>
<keyword evidence="2 7" id="KW-0479">Metal-binding</keyword>
<proteinExistence type="inferred from homology"/>
<evidence type="ECO:0000313" key="10">
    <source>
        <dbReference type="Proteomes" id="UP000294980"/>
    </source>
</evidence>
<evidence type="ECO:0000256" key="2">
    <source>
        <dbReference type="ARBA" id="ARBA00022723"/>
    </source>
</evidence>
<dbReference type="SMART" id="SM00702">
    <property type="entry name" value="P4Hc"/>
    <property type="match status" value="1"/>
</dbReference>
<dbReference type="AlphaFoldDB" id="A0A4R2KX83"/>
<evidence type="ECO:0000256" key="6">
    <source>
        <dbReference type="ARBA" id="ARBA00023004"/>
    </source>
</evidence>
<evidence type="ECO:0000256" key="1">
    <source>
        <dbReference type="ARBA" id="ARBA00001961"/>
    </source>
</evidence>
<dbReference type="HAMAP" id="MF_00657">
    <property type="entry name" value="Hydroxyl_YbiX"/>
    <property type="match status" value="1"/>
</dbReference>
<dbReference type="PANTHER" id="PTHR41536">
    <property type="entry name" value="PKHD-TYPE HYDROXYLASE YBIX"/>
    <property type="match status" value="1"/>
</dbReference>
<evidence type="ECO:0000313" key="9">
    <source>
        <dbReference type="EMBL" id="TCO78533.1"/>
    </source>
</evidence>
<dbReference type="GO" id="GO:0031418">
    <property type="term" value="F:L-ascorbic acid binding"/>
    <property type="evidence" value="ECO:0007669"/>
    <property type="project" value="UniProtKB-KW"/>
</dbReference>
<accession>A0A4R2KX83</accession>
<dbReference type="Proteomes" id="UP000294980">
    <property type="component" value="Unassembled WGS sequence"/>
</dbReference>
<keyword evidence="3 7" id="KW-0847">Vitamin C</keyword>
<name>A0A4R2KX83_9GAMM</name>
<evidence type="ECO:0000256" key="7">
    <source>
        <dbReference type="HAMAP-Rule" id="MF_00657"/>
    </source>
</evidence>
<dbReference type="GO" id="GO:0016706">
    <property type="term" value="F:2-oxoglutarate-dependent dioxygenase activity"/>
    <property type="evidence" value="ECO:0007669"/>
    <property type="project" value="UniProtKB-UniRule"/>
</dbReference>
<evidence type="ECO:0000259" key="8">
    <source>
        <dbReference type="PROSITE" id="PS51471"/>
    </source>
</evidence>
<keyword evidence="6 7" id="KW-0408">Iron</keyword>
<keyword evidence="10" id="KW-1185">Reference proteome</keyword>
<dbReference type="GO" id="GO:0006879">
    <property type="term" value="P:intracellular iron ion homeostasis"/>
    <property type="evidence" value="ECO:0007669"/>
    <property type="project" value="TreeGrafter"/>
</dbReference>
<protein>
    <submittedName>
        <fullName evidence="9">PKHD-type hydroxylase</fullName>
    </submittedName>
</protein>